<name>A0A8T4IZD7_9ACTN</name>
<evidence type="ECO:0000256" key="2">
    <source>
        <dbReference type="ARBA" id="ARBA00010488"/>
    </source>
</evidence>
<comment type="similarity">
    <text evidence="2">Belongs to the CDP-glycerol glycerophosphotransferase family.</text>
</comment>
<dbReference type="SUPFAM" id="SSF53448">
    <property type="entry name" value="Nucleotide-diphospho-sugar transferases"/>
    <property type="match status" value="1"/>
</dbReference>
<keyword evidence="5" id="KW-0777">Teichoic acid biosynthesis</keyword>
<dbReference type="Gene3D" id="3.40.50.11820">
    <property type="match status" value="1"/>
</dbReference>
<evidence type="ECO:0000256" key="7">
    <source>
        <dbReference type="SAM" id="MobiDB-lite"/>
    </source>
</evidence>
<dbReference type="InterPro" id="IPR001173">
    <property type="entry name" value="Glyco_trans_2-like"/>
</dbReference>
<sequence length="806" mass="89771">MPRFSVIVPAYKVQAYLHECLDSVLTQSFTDFELIVVDDCSPDACGEIIDEVAAADSRVTALHLQENVGLGRARNTGMRRATGDYLLFLDSDDSLTPGSLQAIADRLARTGDPDVLVYDYARTYWYGRTARNVRCDLLAQSGPPVFTLAERPSLLMLLMVVWNKVYRRDFVEREGFTFPSGYYEDTPWTYPTLLAAGSIGTLDRVCVHYRQRRQGNILGTTSRNHFDIFEQYDRVFAFVGERPALRCWKPLLYERMVDHLTTVYNTPGRLPPSSRAEFFRRSRAHCRRHLPSAADVAAADVMAADADRAAGGTGAGTGSGPGSRSGGARRSRRGARGRAELRHLLVRAGARRLFQLLLTTNRTRKRLRARAQAAYRTTRESLLRAHYALQRRLPLQRDLAVFAAYWNKGYACNPAAIEAKVRELAPHMRTAWITTPEHAHTLPRGVRRLHPGSAGYWKAMARATYFVNNVNFTGAYVKRQGQIHLQTHHGTPLKHMGVDLQRYPAGANGMHFGKLLERVDRWDFSLSANRHSTITWERAYPSGYTTLEYGYPRNDVLHTATPQDIARVRASLGIPEGATAVLYTPTHRDYQRGYTPRLDLARLSRTLGPDFVVLMRPHYFYREGAEPAGEEDTHIIDVSRHPSVEELCLAADLLVTDYSSIMFDYANLDRPIVIHADDWETYRASRGTYFDLLACPPGLVARTEEELTDILATGAWHSPRSHELRTAFRNRFRSYDDGHAAERVVRRVFLGEDVACPVRGGAARGATVDGAGAVASGGSGTADADGADGTGENPSPDGDSLGAPAL</sequence>
<evidence type="ECO:0000256" key="1">
    <source>
        <dbReference type="ARBA" id="ARBA00004202"/>
    </source>
</evidence>
<evidence type="ECO:0000313" key="10">
    <source>
        <dbReference type="Proteomes" id="UP000675554"/>
    </source>
</evidence>
<dbReference type="FunFam" id="3.90.550.10:FF:000196">
    <property type="entry name" value="Glycosyl transferase"/>
    <property type="match status" value="1"/>
</dbReference>
<dbReference type="InterPro" id="IPR029044">
    <property type="entry name" value="Nucleotide-diphossugar_trans"/>
</dbReference>
<accession>A0A8T4IZD7</accession>
<dbReference type="InterPro" id="IPR043149">
    <property type="entry name" value="TagF_N"/>
</dbReference>
<keyword evidence="10" id="KW-1185">Reference proteome</keyword>
<dbReference type="PANTHER" id="PTHR37316">
    <property type="entry name" value="TEICHOIC ACID GLYCEROL-PHOSPHATE PRIMASE"/>
    <property type="match status" value="1"/>
</dbReference>
<dbReference type="Gene3D" id="3.40.50.12580">
    <property type="match status" value="1"/>
</dbReference>
<comment type="subcellular location">
    <subcellularLocation>
        <location evidence="1">Cell membrane</location>
        <topology evidence="1">Peripheral membrane protein</topology>
    </subcellularLocation>
</comment>
<keyword evidence="4" id="KW-0808">Transferase</keyword>
<evidence type="ECO:0000259" key="8">
    <source>
        <dbReference type="Pfam" id="PF00535"/>
    </source>
</evidence>
<dbReference type="AlphaFoldDB" id="A0A8T4IZD7"/>
<feature type="region of interest" description="Disordered" evidence="7">
    <location>
        <begin position="772"/>
        <end position="806"/>
    </location>
</feature>
<evidence type="ECO:0000256" key="6">
    <source>
        <dbReference type="ARBA" id="ARBA00023136"/>
    </source>
</evidence>
<keyword evidence="6" id="KW-0472">Membrane</keyword>
<proteinExistence type="inferred from homology"/>
<feature type="compositionally biased region" description="Basic residues" evidence="7">
    <location>
        <begin position="327"/>
        <end position="336"/>
    </location>
</feature>
<dbReference type="Gene3D" id="3.90.550.10">
    <property type="entry name" value="Spore Coat Polysaccharide Biosynthesis Protein SpsA, Chain A"/>
    <property type="match status" value="1"/>
</dbReference>
<evidence type="ECO:0000256" key="4">
    <source>
        <dbReference type="ARBA" id="ARBA00022679"/>
    </source>
</evidence>
<evidence type="ECO:0000313" key="9">
    <source>
        <dbReference type="EMBL" id="MBR7675227.1"/>
    </source>
</evidence>
<keyword evidence="3" id="KW-1003">Cell membrane</keyword>
<dbReference type="Pfam" id="PF00535">
    <property type="entry name" value="Glycos_transf_2"/>
    <property type="match status" value="1"/>
</dbReference>
<dbReference type="GO" id="GO:0047355">
    <property type="term" value="F:CDP-glycerol glycerophosphotransferase activity"/>
    <property type="evidence" value="ECO:0007669"/>
    <property type="project" value="InterPro"/>
</dbReference>
<dbReference type="SUPFAM" id="SSF53756">
    <property type="entry name" value="UDP-Glycosyltransferase/glycogen phosphorylase"/>
    <property type="match status" value="1"/>
</dbReference>
<dbReference type="EMBL" id="JAGSMN010000452">
    <property type="protein sequence ID" value="MBR7675227.1"/>
    <property type="molecule type" value="Genomic_DNA"/>
</dbReference>
<dbReference type="InterPro" id="IPR043148">
    <property type="entry name" value="TagF_C"/>
</dbReference>
<gene>
    <name evidence="9" type="ORF">KDA82_19810</name>
</gene>
<evidence type="ECO:0000256" key="5">
    <source>
        <dbReference type="ARBA" id="ARBA00022944"/>
    </source>
</evidence>
<organism evidence="9 10">
    <name type="scientific">Streptomyces daliensis</name>
    <dbReference type="NCBI Taxonomy" id="299421"/>
    <lineage>
        <taxon>Bacteria</taxon>
        <taxon>Bacillati</taxon>
        <taxon>Actinomycetota</taxon>
        <taxon>Actinomycetes</taxon>
        <taxon>Kitasatosporales</taxon>
        <taxon>Streptomycetaceae</taxon>
        <taxon>Streptomyces</taxon>
    </lineage>
</organism>
<dbReference type="GO" id="GO:0019350">
    <property type="term" value="P:teichoic acid biosynthetic process"/>
    <property type="evidence" value="ECO:0007669"/>
    <property type="project" value="UniProtKB-KW"/>
</dbReference>
<protein>
    <submittedName>
        <fullName evidence="9">Bifunctional glycosyltransferase family 2 protein/CDP-glycerol:glycerophosphate glycerophosphotransferase</fullName>
    </submittedName>
</protein>
<comment type="caution">
    <text evidence="9">The sequence shown here is derived from an EMBL/GenBank/DDBJ whole genome shotgun (WGS) entry which is preliminary data.</text>
</comment>
<feature type="compositionally biased region" description="Gly residues" evidence="7">
    <location>
        <begin position="311"/>
        <end position="325"/>
    </location>
</feature>
<dbReference type="CDD" id="cd00761">
    <property type="entry name" value="Glyco_tranf_GTA_type"/>
    <property type="match status" value="1"/>
</dbReference>
<dbReference type="PANTHER" id="PTHR37316:SF3">
    <property type="entry name" value="TEICHOIC ACID GLYCEROL-PHOSPHATE TRANSFERASE"/>
    <property type="match status" value="1"/>
</dbReference>
<dbReference type="InterPro" id="IPR051612">
    <property type="entry name" value="Teichoic_Acid_Biosynth"/>
</dbReference>
<reference evidence="9" key="1">
    <citation type="submission" date="2021-04" db="EMBL/GenBank/DDBJ databases">
        <title>Sequencing of actinobacteria type strains.</title>
        <authorList>
            <person name="Nguyen G.-S."/>
            <person name="Wentzel A."/>
        </authorList>
    </citation>
    <scope>NUCLEOTIDE SEQUENCE</scope>
    <source>
        <strain evidence="9">DSM 42095</strain>
    </source>
</reference>
<feature type="domain" description="Glycosyltransferase 2-like" evidence="8">
    <location>
        <begin position="5"/>
        <end position="170"/>
    </location>
</feature>
<dbReference type="GO" id="GO:0005886">
    <property type="term" value="C:plasma membrane"/>
    <property type="evidence" value="ECO:0007669"/>
    <property type="project" value="UniProtKB-SubCell"/>
</dbReference>
<dbReference type="InterPro" id="IPR007554">
    <property type="entry name" value="Glycerophosphate_synth"/>
</dbReference>
<dbReference type="Proteomes" id="UP000675554">
    <property type="component" value="Unassembled WGS sequence"/>
</dbReference>
<evidence type="ECO:0000256" key="3">
    <source>
        <dbReference type="ARBA" id="ARBA00022475"/>
    </source>
</evidence>
<feature type="region of interest" description="Disordered" evidence="7">
    <location>
        <begin position="310"/>
        <end position="336"/>
    </location>
</feature>
<dbReference type="Pfam" id="PF04464">
    <property type="entry name" value="Glyphos_transf"/>
    <property type="match status" value="1"/>
</dbReference>